<dbReference type="InterPro" id="IPR044281">
    <property type="entry name" value="IMP4/RPF1"/>
</dbReference>
<proteinExistence type="predicted"/>
<dbReference type="GO" id="GO:0042134">
    <property type="term" value="F:rRNA primary transcript binding"/>
    <property type="evidence" value="ECO:0007669"/>
    <property type="project" value="InterPro"/>
</dbReference>
<evidence type="ECO:0000256" key="1">
    <source>
        <dbReference type="ARBA" id="ARBA00040513"/>
    </source>
</evidence>
<dbReference type="InterPro" id="IPR007109">
    <property type="entry name" value="Brix"/>
</dbReference>
<name>L2GVC1_VAVCU</name>
<evidence type="ECO:0000256" key="2">
    <source>
        <dbReference type="SAM" id="Coils"/>
    </source>
</evidence>
<dbReference type="EMBL" id="GL877415">
    <property type="protein sequence ID" value="ELA47574.1"/>
    <property type="molecule type" value="Genomic_DNA"/>
</dbReference>
<dbReference type="OMA" id="VIQFRHH"/>
<evidence type="ECO:0000313" key="4">
    <source>
        <dbReference type="EMBL" id="ELA47574.1"/>
    </source>
</evidence>
<dbReference type="SMART" id="SM00879">
    <property type="entry name" value="Brix"/>
    <property type="match status" value="1"/>
</dbReference>
<dbReference type="GeneID" id="19878780"/>
<dbReference type="GO" id="GO:0032040">
    <property type="term" value="C:small-subunit processome"/>
    <property type="evidence" value="ECO:0007669"/>
    <property type="project" value="TreeGrafter"/>
</dbReference>
<evidence type="ECO:0000259" key="3">
    <source>
        <dbReference type="PROSITE" id="PS50833"/>
    </source>
</evidence>
<keyword evidence="5" id="KW-1185">Reference proteome</keyword>
<dbReference type="InParanoid" id="L2GVC1"/>
<accession>L2GVC1</accession>
<dbReference type="Gene3D" id="3.40.50.10480">
    <property type="entry name" value="Probable brix-domain ribosomal biogenesis protein"/>
    <property type="match status" value="1"/>
</dbReference>
<dbReference type="AlphaFoldDB" id="L2GVC1"/>
<dbReference type="HOGENOM" id="CLU_040063_2_1_1"/>
<dbReference type="GO" id="GO:0034457">
    <property type="term" value="C:Mpp10 complex"/>
    <property type="evidence" value="ECO:0007669"/>
    <property type="project" value="TreeGrafter"/>
</dbReference>
<dbReference type="Proteomes" id="UP000011081">
    <property type="component" value="Unassembled WGS sequence"/>
</dbReference>
<keyword evidence="2" id="KW-0175">Coiled coil</keyword>
<dbReference type="GO" id="GO:0030515">
    <property type="term" value="F:snoRNA binding"/>
    <property type="evidence" value="ECO:0007669"/>
    <property type="project" value="TreeGrafter"/>
</dbReference>
<dbReference type="VEuPathDB" id="MicrosporidiaDB:VCUG_00897"/>
<dbReference type="STRING" id="948595.L2GVC1"/>
<dbReference type="GO" id="GO:0006364">
    <property type="term" value="P:rRNA processing"/>
    <property type="evidence" value="ECO:0007669"/>
    <property type="project" value="InterPro"/>
</dbReference>
<feature type="domain" description="Brix" evidence="3">
    <location>
        <begin position="65"/>
        <end position="230"/>
    </location>
</feature>
<sequence length="252" mass="29479">MGRKEFREYLKRKESEEKELERKKAIIKDSYLNNKPVPFHLRSEARELMDEIIYETGQQRVSKPLNVYVTTSRDPSSRLKQFAKHLSLILNASSVTRGSMTIKELAEQNFDVLVMVGESHGQANSLILTYFPYGPTFYFSLHNVRLLSRTKPFSTKALLILENFGTDIGLKLKQNLSYMFPSVEKGKRVVVFHNKDDIIRFRHYFLEHNPEEDTIRFDMKLYKVMKGSLEFEGDPEWELRAFINTASKNNVL</sequence>
<gene>
    <name evidence="4" type="ORF">VCUG_00897</name>
</gene>
<protein>
    <recommendedName>
        <fullName evidence="1">U3 small nucleolar ribonucleoprotein protein IMP4</fullName>
    </recommendedName>
</protein>
<feature type="coiled-coil region" evidence="2">
    <location>
        <begin position="3"/>
        <end position="30"/>
    </location>
</feature>
<dbReference type="OrthoDB" id="10253204at2759"/>
<dbReference type="RefSeq" id="XP_008073919.1">
    <property type="nucleotide sequence ID" value="XM_008075728.1"/>
</dbReference>
<dbReference type="FunCoup" id="L2GVC1">
    <property type="interactions" value="214"/>
</dbReference>
<dbReference type="PANTHER" id="PTHR22734:SF2">
    <property type="entry name" value="U3 SMALL NUCLEOLAR RIBONUCLEOPROTEIN PROTEIN IMP4"/>
    <property type="match status" value="1"/>
</dbReference>
<dbReference type="SUPFAM" id="SSF52954">
    <property type="entry name" value="Class II aaRS ABD-related"/>
    <property type="match status" value="1"/>
</dbReference>
<reference evidence="5" key="1">
    <citation type="submission" date="2011-03" db="EMBL/GenBank/DDBJ databases">
        <title>The genome sequence of Vavraia culicis strain floridensis.</title>
        <authorList>
            <consortium name="The Broad Institute Genome Sequencing Platform"/>
            <person name="Cuomo C."/>
            <person name="Becnel J."/>
            <person name="Sanscrainte N."/>
            <person name="Young S.K."/>
            <person name="Zeng Q."/>
            <person name="Gargeya S."/>
            <person name="Fitzgerald M."/>
            <person name="Haas B."/>
            <person name="Abouelleil A."/>
            <person name="Alvarado L."/>
            <person name="Arachchi H.M."/>
            <person name="Berlin A."/>
            <person name="Chapman S.B."/>
            <person name="Gearin G."/>
            <person name="Goldberg J."/>
            <person name="Griggs A."/>
            <person name="Gujja S."/>
            <person name="Hansen M."/>
            <person name="Heiman D."/>
            <person name="Howarth C."/>
            <person name="Larimer J."/>
            <person name="Lui A."/>
            <person name="MacDonald P.J.P."/>
            <person name="McCowen C."/>
            <person name="Montmayeur A."/>
            <person name="Murphy C."/>
            <person name="Neiman D."/>
            <person name="Pearson M."/>
            <person name="Priest M."/>
            <person name="Roberts A."/>
            <person name="Saif S."/>
            <person name="Shea T."/>
            <person name="Sisk P."/>
            <person name="Stolte C."/>
            <person name="Sykes S."/>
            <person name="Wortman J."/>
            <person name="Nusbaum C."/>
            <person name="Birren B."/>
        </authorList>
    </citation>
    <scope>NUCLEOTIDE SEQUENCE [LARGE SCALE GENOMIC DNA]</scope>
    <source>
        <strain evidence="5">floridensis</strain>
    </source>
</reference>
<dbReference type="PANTHER" id="PTHR22734">
    <property type="entry name" value="U3 SMALL NUCLEOLAR RIBONUCLEOPROTEIN PROTEIN IMP4"/>
    <property type="match status" value="1"/>
</dbReference>
<evidence type="ECO:0000313" key="5">
    <source>
        <dbReference type="Proteomes" id="UP000011081"/>
    </source>
</evidence>
<dbReference type="Pfam" id="PF04427">
    <property type="entry name" value="Brix"/>
    <property type="match status" value="1"/>
</dbReference>
<organism evidence="4 5">
    <name type="scientific">Vavraia culicis (isolate floridensis)</name>
    <name type="common">Microsporidian parasite</name>
    <dbReference type="NCBI Taxonomy" id="948595"/>
    <lineage>
        <taxon>Eukaryota</taxon>
        <taxon>Fungi</taxon>
        <taxon>Fungi incertae sedis</taxon>
        <taxon>Microsporidia</taxon>
        <taxon>Pleistophoridae</taxon>
        <taxon>Vavraia</taxon>
    </lineage>
</organism>
<dbReference type="PROSITE" id="PS50833">
    <property type="entry name" value="BRIX"/>
    <property type="match status" value="1"/>
</dbReference>